<dbReference type="EMBL" id="JAUDUY010000013">
    <property type="protein sequence ID" value="MDM9632731.1"/>
    <property type="molecule type" value="Genomic_DNA"/>
</dbReference>
<comment type="subcellular location">
    <subcellularLocation>
        <location evidence="1">Cell outer membrane</location>
        <topology evidence="1">Multi-pass membrane protein</topology>
    </subcellularLocation>
</comment>
<evidence type="ECO:0000313" key="9">
    <source>
        <dbReference type="EMBL" id="MDM9632731.1"/>
    </source>
</evidence>
<feature type="chain" id="PRO_5046313075" description="Long-chain fatty acid transport protein" evidence="8">
    <location>
        <begin position="21"/>
        <end position="485"/>
    </location>
</feature>
<reference evidence="9" key="1">
    <citation type="submission" date="2023-06" db="EMBL/GenBank/DDBJ databases">
        <title>Robiginitalea aurantiacus sp. nov. and Algoriphagus sediminis sp. nov., isolated from coastal sediment.</title>
        <authorList>
            <person name="Zhou Z.Y."/>
            <person name="An J."/>
            <person name="Jia Y.W."/>
            <person name="Du Z.J."/>
        </authorList>
    </citation>
    <scope>NUCLEOTIDE SEQUENCE</scope>
    <source>
        <strain evidence="9">M39</strain>
    </source>
</reference>
<feature type="signal peptide" evidence="8">
    <location>
        <begin position="1"/>
        <end position="20"/>
    </location>
</feature>
<dbReference type="RefSeq" id="WP_289726093.1">
    <property type="nucleotide sequence ID" value="NZ_JAUDUY010000013.1"/>
</dbReference>
<comment type="similarity">
    <text evidence="2">Belongs to the OmpP1/FadL family.</text>
</comment>
<keyword evidence="5 8" id="KW-0732">Signal</keyword>
<evidence type="ECO:0000256" key="5">
    <source>
        <dbReference type="ARBA" id="ARBA00022729"/>
    </source>
</evidence>
<accession>A0ABT7WIG9</accession>
<evidence type="ECO:0000256" key="6">
    <source>
        <dbReference type="ARBA" id="ARBA00023136"/>
    </source>
</evidence>
<evidence type="ECO:0000256" key="2">
    <source>
        <dbReference type="ARBA" id="ARBA00008163"/>
    </source>
</evidence>
<sequence>MKKTLVTAALFTMLTLPVLGQDSQYWTQQFGTRTALLSGAVLGGADDNTMIYYNPGALGFLKESSISINANAYRVESIKVENALGDEADFKSSRLGSVPLLAGGMIRTGNEKWKVGYAIIAPVDFNFKAIARADGNFDLVDDSESIGDEETVAEASITNRTSELIVAIGLGHKLNENWSVGLSNLFTSRSLDYQRSLSTYIFLNDTENSLIGGNILQNADYFNIRYVAKFGVVYQKNDWDLGLTITTPSLNLFGNGTVASNIAVRNLKLIDDNRISGVATDRQSELKTTYKSPFSVALGANHTFNRSHVGVALQYFAGIDLYDVMKPAPGSFVRPIDLAPQLQSDEFLSLRSGAKAVFNAAVGYEYKVSESLSILGGFRTDMSYYDQDLNDGAGIKPTISNWDIYHFSGGVTLNRKNSSLSLGLLLSSGSNNSYEQTGGFNPENPDLVAGSTTISKATYSNFGLLLGYTFYFRKFSLSGDAPSSD</sequence>
<evidence type="ECO:0000256" key="7">
    <source>
        <dbReference type="ARBA" id="ARBA00023237"/>
    </source>
</evidence>
<protein>
    <recommendedName>
        <fullName evidence="11">Long-chain fatty acid transport protein</fullName>
    </recommendedName>
</protein>
<comment type="caution">
    <text evidence="9">The sequence shown here is derived from an EMBL/GenBank/DDBJ whole genome shotgun (WGS) entry which is preliminary data.</text>
</comment>
<dbReference type="SUPFAM" id="SSF56935">
    <property type="entry name" value="Porins"/>
    <property type="match status" value="1"/>
</dbReference>
<evidence type="ECO:0000256" key="4">
    <source>
        <dbReference type="ARBA" id="ARBA00022692"/>
    </source>
</evidence>
<evidence type="ECO:0000313" key="10">
    <source>
        <dbReference type="Proteomes" id="UP001174839"/>
    </source>
</evidence>
<evidence type="ECO:0008006" key="11">
    <source>
        <dbReference type="Google" id="ProtNLM"/>
    </source>
</evidence>
<dbReference type="Proteomes" id="UP001174839">
    <property type="component" value="Unassembled WGS sequence"/>
</dbReference>
<proteinExistence type="inferred from homology"/>
<evidence type="ECO:0000256" key="8">
    <source>
        <dbReference type="SAM" id="SignalP"/>
    </source>
</evidence>
<name>A0ABT7WIG9_9FLAO</name>
<dbReference type="InterPro" id="IPR005017">
    <property type="entry name" value="OMPP1/FadL/TodX"/>
</dbReference>
<gene>
    <name evidence="9" type="ORF">QU605_14730</name>
</gene>
<evidence type="ECO:0000256" key="1">
    <source>
        <dbReference type="ARBA" id="ARBA00004571"/>
    </source>
</evidence>
<keyword evidence="6" id="KW-0472">Membrane</keyword>
<organism evidence="9 10">
    <name type="scientific">Robiginitalea aurantiaca</name>
    <dbReference type="NCBI Taxonomy" id="3056915"/>
    <lineage>
        <taxon>Bacteria</taxon>
        <taxon>Pseudomonadati</taxon>
        <taxon>Bacteroidota</taxon>
        <taxon>Flavobacteriia</taxon>
        <taxon>Flavobacteriales</taxon>
        <taxon>Flavobacteriaceae</taxon>
        <taxon>Robiginitalea</taxon>
    </lineage>
</organism>
<keyword evidence="4" id="KW-0812">Transmembrane</keyword>
<dbReference type="PANTHER" id="PTHR35093">
    <property type="entry name" value="OUTER MEMBRANE PROTEIN NMB0088-RELATED"/>
    <property type="match status" value="1"/>
</dbReference>
<dbReference type="Gene3D" id="2.40.160.60">
    <property type="entry name" value="Outer membrane protein transport protein (OMPP1/FadL/TodX)"/>
    <property type="match status" value="1"/>
</dbReference>
<keyword evidence="3" id="KW-1134">Transmembrane beta strand</keyword>
<evidence type="ECO:0000256" key="3">
    <source>
        <dbReference type="ARBA" id="ARBA00022452"/>
    </source>
</evidence>
<keyword evidence="10" id="KW-1185">Reference proteome</keyword>
<dbReference type="PANTHER" id="PTHR35093:SF8">
    <property type="entry name" value="OUTER MEMBRANE PROTEIN NMB0088-RELATED"/>
    <property type="match status" value="1"/>
</dbReference>
<keyword evidence="7" id="KW-0998">Cell outer membrane</keyword>